<evidence type="ECO:0000256" key="8">
    <source>
        <dbReference type="NCBIfam" id="TIGR02869"/>
    </source>
</evidence>
<dbReference type="InterPro" id="IPR014224">
    <property type="entry name" value="Spore_cortex_SleB"/>
</dbReference>
<feature type="transmembrane region" description="Helical" evidence="9">
    <location>
        <begin position="16"/>
        <end position="34"/>
    </location>
</feature>
<accession>A0A2L2XHK1</accession>
<dbReference type="Gene3D" id="1.10.10.2520">
    <property type="entry name" value="Cell wall hydrolase SleB, domain 1"/>
    <property type="match status" value="1"/>
</dbReference>
<keyword evidence="9" id="KW-0812">Transmembrane</keyword>
<dbReference type="RefSeq" id="WP_104373726.1">
    <property type="nucleotide sequence ID" value="NZ_BFAV01000179.1"/>
</dbReference>
<evidence type="ECO:0000256" key="2">
    <source>
        <dbReference type="ARBA" id="ARBA00018364"/>
    </source>
</evidence>
<keyword evidence="13" id="KW-1185">Reference proteome</keyword>
<dbReference type="AlphaFoldDB" id="A0A2L2XHK1"/>
<keyword evidence="7" id="KW-0961">Cell wall biogenesis/degradation</keyword>
<reference evidence="13" key="1">
    <citation type="submission" date="2018-02" db="EMBL/GenBank/DDBJ databases">
        <title>Genome sequence of Desulfocucumis palustris strain NAW-5.</title>
        <authorList>
            <person name="Watanabe M."/>
            <person name="Kojima H."/>
            <person name="Fukui M."/>
        </authorList>
    </citation>
    <scope>NUCLEOTIDE SEQUENCE [LARGE SCALE GENOMIC DNA]</scope>
    <source>
        <strain evidence="13">NAW-5</strain>
    </source>
</reference>
<comment type="caution">
    <text evidence="12">The sequence shown here is derived from an EMBL/GenBank/DDBJ whole genome shotgun (WGS) entry which is preliminary data.</text>
</comment>
<dbReference type="Proteomes" id="UP000239549">
    <property type="component" value="Unassembled WGS sequence"/>
</dbReference>
<dbReference type="OrthoDB" id="9785345at2"/>
<feature type="domain" description="Peptidoglycan binding-like" evidence="10">
    <location>
        <begin position="51"/>
        <end position="107"/>
    </location>
</feature>
<gene>
    <name evidence="12" type="ORF">DCCM_4814</name>
</gene>
<dbReference type="Pfam" id="PF01471">
    <property type="entry name" value="PG_binding_1"/>
    <property type="match status" value="1"/>
</dbReference>
<evidence type="ECO:0000259" key="10">
    <source>
        <dbReference type="Pfam" id="PF01471"/>
    </source>
</evidence>
<evidence type="ECO:0000313" key="12">
    <source>
        <dbReference type="EMBL" id="GBF35685.1"/>
    </source>
</evidence>
<comment type="similarity">
    <text evidence="1">Belongs to the SleB family.</text>
</comment>
<evidence type="ECO:0000256" key="4">
    <source>
        <dbReference type="ARBA" id="ARBA00022729"/>
    </source>
</evidence>
<dbReference type="GO" id="GO:0009847">
    <property type="term" value="P:spore germination"/>
    <property type="evidence" value="ECO:0007669"/>
    <property type="project" value="UniProtKB-UniRule"/>
</dbReference>
<keyword evidence="5" id="KW-0378">Hydrolase</keyword>
<dbReference type="InterPro" id="IPR042047">
    <property type="entry name" value="SleB_dom1"/>
</dbReference>
<dbReference type="NCBIfam" id="TIGR02869">
    <property type="entry name" value="spore_SleB"/>
    <property type="match status" value="1"/>
</dbReference>
<dbReference type="InterPro" id="IPR036365">
    <property type="entry name" value="PGBD-like_sf"/>
</dbReference>
<keyword evidence="9" id="KW-1133">Transmembrane helix</keyword>
<proteinExistence type="inferred from homology"/>
<evidence type="ECO:0000313" key="13">
    <source>
        <dbReference type="Proteomes" id="UP000239549"/>
    </source>
</evidence>
<dbReference type="InterPro" id="IPR036366">
    <property type="entry name" value="PGBDSf"/>
</dbReference>
<dbReference type="GO" id="GO:0016787">
    <property type="term" value="F:hydrolase activity"/>
    <property type="evidence" value="ECO:0007669"/>
    <property type="project" value="UniProtKB-KW"/>
</dbReference>
<dbReference type="SUPFAM" id="SSF47090">
    <property type="entry name" value="PGBD-like"/>
    <property type="match status" value="1"/>
</dbReference>
<protein>
    <recommendedName>
        <fullName evidence="2 8">Spore cortex-lytic enzyme</fullName>
    </recommendedName>
</protein>
<keyword evidence="4" id="KW-0732">Signal</keyword>
<dbReference type="Gene3D" id="1.10.101.10">
    <property type="entry name" value="PGBD-like superfamily/PGBD"/>
    <property type="match status" value="1"/>
</dbReference>
<evidence type="ECO:0000256" key="9">
    <source>
        <dbReference type="SAM" id="Phobius"/>
    </source>
</evidence>
<feature type="domain" description="Cell wall hydrolase SleB" evidence="11">
    <location>
        <begin position="149"/>
        <end position="245"/>
    </location>
</feature>
<keyword evidence="3" id="KW-0309">Germination</keyword>
<dbReference type="EMBL" id="BFAV01000179">
    <property type="protein sequence ID" value="GBF35685.1"/>
    <property type="molecule type" value="Genomic_DNA"/>
</dbReference>
<evidence type="ECO:0000256" key="1">
    <source>
        <dbReference type="ARBA" id="ARBA00007010"/>
    </source>
</evidence>
<keyword evidence="9" id="KW-0472">Membrane</keyword>
<evidence type="ECO:0000256" key="6">
    <source>
        <dbReference type="ARBA" id="ARBA00022969"/>
    </source>
</evidence>
<sequence length="247" mass="26730">MGNGEKRQLNGWYRRCYTYLAILCGAAALLAIFWQGHMALAQNAVLYWGSSGPEVKKVQARLNGWGYYHGPIDGYYSGKTQEAVKDFQRNNGINPDGVVGSGTWLALGYSSGGQSASYVPQDGGSSRGITNRDSSYLLARVIEGEAADEPYVGKVAVGAVILNRTQSASFPGSLAGVIYQAHAFESVSNGHYTRPVTEEALRAAQEAMSGWDPTGGALYFWNPSKSVSPWIWSRNITGQIGRHVFGY</sequence>
<dbReference type="Pfam" id="PF07486">
    <property type="entry name" value="Hydrolase_2"/>
    <property type="match status" value="1"/>
</dbReference>
<dbReference type="GO" id="GO:0030435">
    <property type="term" value="P:sporulation resulting in formation of a cellular spore"/>
    <property type="evidence" value="ECO:0007669"/>
    <property type="project" value="UniProtKB-KW"/>
</dbReference>
<organism evidence="12 13">
    <name type="scientific">Desulfocucumis palustris</name>
    <dbReference type="NCBI Taxonomy" id="1898651"/>
    <lineage>
        <taxon>Bacteria</taxon>
        <taxon>Bacillati</taxon>
        <taxon>Bacillota</taxon>
        <taxon>Clostridia</taxon>
        <taxon>Eubacteriales</taxon>
        <taxon>Desulfocucumaceae</taxon>
        <taxon>Desulfocucumis</taxon>
    </lineage>
</organism>
<name>A0A2L2XHK1_9FIRM</name>
<evidence type="ECO:0000256" key="3">
    <source>
        <dbReference type="ARBA" id="ARBA00022544"/>
    </source>
</evidence>
<dbReference type="Gene3D" id="6.20.240.60">
    <property type="match status" value="1"/>
</dbReference>
<evidence type="ECO:0000256" key="5">
    <source>
        <dbReference type="ARBA" id="ARBA00022801"/>
    </source>
</evidence>
<evidence type="ECO:0000256" key="7">
    <source>
        <dbReference type="ARBA" id="ARBA00023316"/>
    </source>
</evidence>
<keyword evidence="6" id="KW-0749">Sporulation</keyword>
<evidence type="ECO:0000259" key="11">
    <source>
        <dbReference type="Pfam" id="PF07486"/>
    </source>
</evidence>
<dbReference type="InterPro" id="IPR011105">
    <property type="entry name" value="Cell_wall_hydrolase_SleB"/>
</dbReference>
<dbReference type="InterPro" id="IPR002477">
    <property type="entry name" value="Peptidoglycan-bd-like"/>
</dbReference>
<dbReference type="GO" id="GO:0071555">
    <property type="term" value="P:cell wall organization"/>
    <property type="evidence" value="ECO:0007669"/>
    <property type="project" value="UniProtKB-KW"/>
</dbReference>